<dbReference type="Proteomes" id="UP000076738">
    <property type="component" value="Unassembled WGS sequence"/>
</dbReference>
<dbReference type="OrthoDB" id="10470666at2759"/>
<feature type="region of interest" description="Disordered" evidence="1">
    <location>
        <begin position="1"/>
        <end position="105"/>
    </location>
</feature>
<dbReference type="EMBL" id="KV417315">
    <property type="protein sequence ID" value="KZO91997.1"/>
    <property type="molecule type" value="Genomic_DNA"/>
</dbReference>
<feature type="compositionally biased region" description="Basic and acidic residues" evidence="1">
    <location>
        <begin position="1"/>
        <end position="14"/>
    </location>
</feature>
<evidence type="ECO:0000313" key="2">
    <source>
        <dbReference type="EMBL" id="KZO91997.1"/>
    </source>
</evidence>
<protein>
    <submittedName>
        <fullName evidence="2">Uncharacterized protein</fullName>
    </submittedName>
</protein>
<name>A0A167HUI7_CALVF</name>
<gene>
    <name evidence="2" type="ORF">CALVIDRAFT_541347</name>
</gene>
<dbReference type="AlphaFoldDB" id="A0A167HUI7"/>
<accession>A0A167HUI7</accession>
<sequence length="237" mass="25452">MSTPGRRGEEDVRKSKTGTESTATGAKSTNKTKTTPPVERIERDAGTASEAQHPDTRGSSQTKAQPSSTSLAPPVTRSRAFSGTINDWSRERRDLSSNPEGRQQLDYRTLSPSRLDMDVSILMAEVANLPPSPNTRRTQYTGIPSGGGLQPVLAQGGSMPIPVRLPTGPETSDPPAWLTRGGPGWTAPYASSAVSEHGLTRCAWCNSIWDYRSGSLVHERKCPAMGVPERGRRGAGR</sequence>
<organism evidence="2 3">
    <name type="scientific">Calocera viscosa (strain TUFC12733)</name>
    <dbReference type="NCBI Taxonomy" id="1330018"/>
    <lineage>
        <taxon>Eukaryota</taxon>
        <taxon>Fungi</taxon>
        <taxon>Dikarya</taxon>
        <taxon>Basidiomycota</taxon>
        <taxon>Agaricomycotina</taxon>
        <taxon>Dacrymycetes</taxon>
        <taxon>Dacrymycetales</taxon>
        <taxon>Dacrymycetaceae</taxon>
        <taxon>Calocera</taxon>
    </lineage>
</organism>
<feature type="compositionally biased region" description="Polar residues" evidence="1">
    <location>
        <begin position="18"/>
        <end position="35"/>
    </location>
</feature>
<proteinExistence type="predicted"/>
<evidence type="ECO:0000313" key="3">
    <source>
        <dbReference type="Proteomes" id="UP000076738"/>
    </source>
</evidence>
<keyword evidence="3" id="KW-1185">Reference proteome</keyword>
<evidence type="ECO:0000256" key="1">
    <source>
        <dbReference type="SAM" id="MobiDB-lite"/>
    </source>
</evidence>
<reference evidence="2 3" key="1">
    <citation type="journal article" date="2016" name="Mol. Biol. Evol.">
        <title>Comparative Genomics of Early-Diverging Mushroom-Forming Fungi Provides Insights into the Origins of Lignocellulose Decay Capabilities.</title>
        <authorList>
            <person name="Nagy L.G."/>
            <person name="Riley R."/>
            <person name="Tritt A."/>
            <person name="Adam C."/>
            <person name="Daum C."/>
            <person name="Floudas D."/>
            <person name="Sun H."/>
            <person name="Yadav J.S."/>
            <person name="Pangilinan J."/>
            <person name="Larsson K.H."/>
            <person name="Matsuura K."/>
            <person name="Barry K."/>
            <person name="Labutti K."/>
            <person name="Kuo R."/>
            <person name="Ohm R.A."/>
            <person name="Bhattacharya S.S."/>
            <person name="Shirouzu T."/>
            <person name="Yoshinaga Y."/>
            <person name="Martin F.M."/>
            <person name="Grigoriev I.V."/>
            <person name="Hibbett D.S."/>
        </authorList>
    </citation>
    <scope>NUCLEOTIDE SEQUENCE [LARGE SCALE GENOMIC DNA]</scope>
    <source>
        <strain evidence="2 3">TUFC12733</strain>
    </source>
</reference>
<feature type="compositionally biased region" description="Polar residues" evidence="1">
    <location>
        <begin position="57"/>
        <end position="71"/>
    </location>
</feature>